<keyword evidence="4" id="KW-0472">Membrane</keyword>
<dbReference type="GO" id="GO:0071555">
    <property type="term" value="P:cell wall organization"/>
    <property type="evidence" value="ECO:0007669"/>
    <property type="project" value="UniProtKB-KW"/>
</dbReference>
<dbReference type="InterPro" id="IPR009009">
    <property type="entry name" value="RlpA-like_DPBB"/>
</dbReference>
<proteinExistence type="inferred from homology"/>
<keyword evidence="1" id="KW-0732">Signal</keyword>
<dbReference type="HAMAP" id="MF_02071">
    <property type="entry name" value="RlpA"/>
    <property type="match status" value="1"/>
</dbReference>
<evidence type="ECO:0000313" key="8">
    <source>
        <dbReference type="Proteomes" id="UP000502699"/>
    </source>
</evidence>
<dbReference type="KEGG" id="cjap:GWK36_01735"/>
<dbReference type="SUPFAM" id="SSF50685">
    <property type="entry name" value="Barwin-like endoglucanases"/>
    <property type="match status" value="1"/>
</dbReference>
<keyword evidence="8" id="KW-1185">Reference proteome</keyword>
<dbReference type="GO" id="GO:0005886">
    <property type="term" value="C:plasma membrane"/>
    <property type="evidence" value="ECO:0007669"/>
    <property type="project" value="UniProtKB-SubCell"/>
</dbReference>
<dbReference type="PANTHER" id="PTHR34183:SF1">
    <property type="entry name" value="ENDOLYTIC PEPTIDOGLYCAN TRANSGLYCOSYLASE RLPA"/>
    <property type="match status" value="1"/>
</dbReference>
<dbReference type="Proteomes" id="UP000502699">
    <property type="component" value="Chromosome"/>
</dbReference>
<feature type="domain" description="RlpA-like protein double-psi beta-barrel" evidence="6">
    <location>
        <begin position="78"/>
        <end position="167"/>
    </location>
</feature>
<dbReference type="EMBL" id="CP048029">
    <property type="protein sequence ID" value="QIK36929.1"/>
    <property type="molecule type" value="Genomic_DNA"/>
</dbReference>
<dbReference type="InterPro" id="IPR034718">
    <property type="entry name" value="RlpA"/>
</dbReference>
<keyword evidence="3 4" id="KW-0961">Cell wall biogenesis/degradation</keyword>
<reference evidence="8" key="1">
    <citation type="submission" date="2020-01" db="EMBL/GenBank/DDBJ databases">
        <title>Caldichromatium gen. nov., sp. nov., a thermophilic purple sulfur bacterium member of the family Chromatiaceae isolated from Nakabusa hot spring, Japan.</title>
        <authorList>
            <person name="Saini M.K."/>
            <person name="Hanada S."/>
            <person name="Tank M."/>
        </authorList>
    </citation>
    <scope>NUCLEOTIDE SEQUENCE [LARGE SCALE GENOMIC DNA]</scope>
    <source>
        <strain evidence="8">No.7</strain>
    </source>
</reference>
<dbReference type="GO" id="GO:0000270">
    <property type="term" value="P:peptidoglycan metabolic process"/>
    <property type="evidence" value="ECO:0007669"/>
    <property type="project" value="UniProtKB-UniRule"/>
</dbReference>
<dbReference type="CDD" id="cd22268">
    <property type="entry name" value="DPBB_RlpA-like"/>
    <property type="match status" value="1"/>
</dbReference>
<dbReference type="GO" id="GO:0009279">
    <property type="term" value="C:cell outer membrane"/>
    <property type="evidence" value="ECO:0007669"/>
    <property type="project" value="TreeGrafter"/>
</dbReference>
<keyword evidence="4" id="KW-0449">Lipoprotein</keyword>
<dbReference type="AlphaFoldDB" id="A0A6G7VA41"/>
<dbReference type="InterPro" id="IPR012997">
    <property type="entry name" value="RplA"/>
</dbReference>
<dbReference type="RefSeq" id="WP_166269541.1">
    <property type="nucleotide sequence ID" value="NZ_CP048029.1"/>
</dbReference>
<protein>
    <recommendedName>
        <fullName evidence="4">Endolytic peptidoglycan transglycosylase RlpA</fullName>
        <ecNumber evidence="4">4.2.2.-</ecNumber>
    </recommendedName>
</protein>
<sequence>MSESQIRSVSRAALASLLIGLAGCAGPGPRDDDIPPEIARIPDAVPKVEPLARSGNTPFYTFNGRRYVRLATARGYVEQGLASWYGEPFHGRLTSSGEPYDRYGMTAAHRTLPLPSYVRVTNLDNGRRVIVRVNDRGPFIEDRLIDLSYAAAVKLGIKTNGKARVKVEGIEPKRCLWPFDWFCP</sequence>
<accession>A0A6G7VA41</accession>
<dbReference type="GO" id="GO:0008932">
    <property type="term" value="F:lytic endotransglycosylase activity"/>
    <property type="evidence" value="ECO:0007669"/>
    <property type="project" value="UniProtKB-UniRule"/>
</dbReference>
<dbReference type="NCBIfam" id="TIGR00413">
    <property type="entry name" value="rlpA"/>
    <property type="match status" value="1"/>
</dbReference>
<comment type="subcellular location">
    <subcellularLocation>
        <location evidence="4">Cell membrane</location>
        <topology evidence="4">Lipid-anchor</topology>
    </subcellularLocation>
</comment>
<dbReference type="Pfam" id="PF03330">
    <property type="entry name" value="DPBB_1"/>
    <property type="match status" value="1"/>
</dbReference>
<comment type="function">
    <text evidence="4">Lytic transglycosylase with a strong preference for naked glycan strands that lack stem peptides.</text>
</comment>
<dbReference type="PANTHER" id="PTHR34183">
    <property type="entry name" value="ENDOLYTIC PEPTIDOGLYCAN TRANSGLYCOSYLASE RLPA"/>
    <property type="match status" value="1"/>
</dbReference>
<evidence type="ECO:0000256" key="2">
    <source>
        <dbReference type="ARBA" id="ARBA00023239"/>
    </source>
</evidence>
<dbReference type="PROSITE" id="PS51257">
    <property type="entry name" value="PROKAR_LIPOPROTEIN"/>
    <property type="match status" value="1"/>
</dbReference>
<name>A0A6G7VA41_9GAMM</name>
<keyword evidence="4" id="KW-1003">Cell membrane</keyword>
<organism evidence="7 8">
    <name type="scientific">Caldichromatium japonicum</name>
    <dbReference type="NCBI Taxonomy" id="2699430"/>
    <lineage>
        <taxon>Bacteria</taxon>
        <taxon>Pseudomonadati</taxon>
        <taxon>Pseudomonadota</taxon>
        <taxon>Gammaproteobacteria</taxon>
        <taxon>Chromatiales</taxon>
        <taxon>Chromatiaceae</taxon>
        <taxon>Caldichromatium</taxon>
    </lineage>
</organism>
<keyword evidence="2 4" id="KW-0456">Lyase</keyword>
<dbReference type="EC" id="4.2.2.-" evidence="4"/>
<evidence type="ECO:0000256" key="3">
    <source>
        <dbReference type="ARBA" id="ARBA00023316"/>
    </source>
</evidence>
<evidence type="ECO:0000256" key="4">
    <source>
        <dbReference type="HAMAP-Rule" id="MF_02071"/>
    </source>
</evidence>
<keyword evidence="4" id="KW-0564">Palmitate</keyword>
<evidence type="ECO:0000259" key="6">
    <source>
        <dbReference type="Pfam" id="PF03330"/>
    </source>
</evidence>
<dbReference type="InterPro" id="IPR036908">
    <property type="entry name" value="RlpA-like_sf"/>
</dbReference>
<evidence type="ECO:0000256" key="5">
    <source>
        <dbReference type="RuleBase" id="RU003495"/>
    </source>
</evidence>
<evidence type="ECO:0000256" key="1">
    <source>
        <dbReference type="ARBA" id="ARBA00022729"/>
    </source>
</evidence>
<dbReference type="FunFam" id="2.40.40.10:FF:000003">
    <property type="entry name" value="Endolytic peptidoglycan transglycosylase RlpA"/>
    <property type="match status" value="1"/>
</dbReference>
<evidence type="ECO:0000313" key="7">
    <source>
        <dbReference type="EMBL" id="QIK36929.1"/>
    </source>
</evidence>
<gene>
    <name evidence="4" type="primary">rlpA</name>
    <name evidence="7" type="ORF">GWK36_01735</name>
</gene>
<comment type="similarity">
    <text evidence="4 5">Belongs to the RlpA family.</text>
</comment>
<dbReference type="Gene3D" id="2.40.40.10">
    <property type="entry name" value="RlpA-like domain"/>
    <property type="match status" value="1"/>
</dbReference>